<sequence length="541" mass="56169">MAARDGVHASISNVSSFSEGELGYNWLLFGRKWGGPLGTGVSLTYSFVTSADAISYGNQFVTKPAFNSAQKTAATMALNAWSSVADIKFTQVADSKAGAGDIRWLNSNSADHNPTAFAYFPYSGGAEEGDIWIGPNPVYKSPAAGNYAGQTYMHELGHALGLKHPHDGAYWGSKLHDQLKYSVMSYRDHAGDSAEDGVGSGFFPTTPMLDDIAAIQLMYGKNMSFNSGNTTYSWAKDVSIYQTIWDGGGVDTIDAGNQSGSVSINLNAGQFSSIGKTFWNEKAYVNDCLAIAYGCVIENARGSVFDDNLTGNSAANLLSGNAGNDLLVGNNGNDTLNGGVGSDSMNGGAGNDSYYVDSSSDMIIGETSVTGIDTVLSAISYTLGSSSNLENLTLLTGAISGIGNGLSNIITGNAGNNTLNGGAGNDVLIGGAGKDVLTGSAGADRFDFNALSEILSGSSRDVISDFKSVEGDKIDLSTLDANTATVVNEAFSFIGTNAFTHAGQIRFANGILYGNTDADSSAEFEIQLTGVGSLTSSSFLL</sequence>
<dbReference type="InterPro" id="IPR018511">
    <property type="entry name" value="Hemolysin-typ_Ca-bd_CS"/>
</dbReference>
<dbReference type="PANTHER" id="PTHR38340">
    <property type="entry name" value="S-LAYER PROTEIN"/>
    <property type="match status" value="1"/>
</dbReference>
<feature type="domain" description="Peptidase metallopeptidase" evidence="10">
    <location>
        <begin position="29"/>
        <end position="199"/>
    </location>
</feature>
<dbReference type="GO" id="GO:0008270">
    <property type="term" value="F:zinc ion binding"/>
    <property type="evidence" value="ECO:0007669"/>
    <property type="project" value="InterPro"/>
</dbReference>
<evidence type="ECO:0000256" key="5">
    <source>
        <dbReference type="ARBA" id="ARBA00022670"/>
    </source>
</evidence>
<keyword evidence="7" id="KW-0677">Repeat</keyword>
<accession>A0A8J7KFA1</accession>
<dbReference type="CDD" id="cd04277">
    <property type="entry name" value="ZnMc_serralysin_like"/>
    <property type="match status" value="1"/>
</dbReference>
<dbReference type="SMART" id="SM00235">
    <property type="entry name" value="ZnMc"/>
    <property type="match status" value="1"/>
</dbReference>
<protein>
    <submittedName>
        <fullName evidence="11">M10 family metallopeptidase</fullName>
    </submittedName>
</protein>
<evidence type="ECO:0000256" key="3">
    <source>
        <dbReference type="ARBA" id="ARBA00009490"/>
    </source>
</evidence>
<dbReference type="GO" id="GO:0005615">
    <property type="term" value="C:extracellular space"/>
    <property type="evidence" value="ECO:0007669"/>
    <property type="project" value="InterPro"/>
</dbReference>
<dbReference type="Pfam" id="PF00353">
    <property type="entry name" value="HemolysinCabind"/>
    <property type="match status" value="2"/>
</dbReference>
<dbReference type="InterPro" id="IPR006026">
    <property type="entry name" value="Peptidase_Metallo"/>
</dbReference>
<dbReference type="SUPFAM" id="SSF55486">
    <property type="entry name" value="Metalloproteases ('zincins'), catalytic domain"/>
    <property type="match status" value="1"/>
</dbReference>
<dbReference type="Pfam" id="PF00413">
    <property type="entry name" value="Peptidase_M10"/>
    <property type="match status" value="1"/>
</dbReference>
<comment type="cofactor">
    <cofactor evidence="1">
        <name>Ca(2+)</name>
        <dbReference type="ChEBI" id="CHEBI:29108"/>
    </cofactor>
</comment>
<proteinExistence type="inferred from homology"/>
<evidence type="ECO:0000256" key="6">
    <source>
        <dbReference type="ARBA" id="ARBA00022723"/>
    </source>
</evidence>
<dbReference type="PRINTS" id="PR00313">
    <property type="entry name" value="CABNDNGRPT"/>
</dbReference>
<keyword evidence="9" id="KW-0862">Zinc</keyword>
<dbReference type="InterPro" id="IPR050557">
    <property type="entry name" value="RTX_toxin/Mannuronan_C5-epim"/>
</dbReference>
<evidence type="ECO:0000313" key="12">
    <source>
        <dbReference type="Proteomes" id="UP000604481"/>
    </source>
</evidence>
<evidence type="ECO:0000256" key="8">
    <source>
        <dbReference type="ARBA" id="ARBA00022801"/>
    </source>
</evidence>
<keyword evidence="6" id="KW-0479">Metal-binding</keyword>
<name>A0A8J7KFA1_9NEIS</name>
<dbReference type="Pfam" id="PF08548">
    <property type="entry name" value="Peptidase_M10_C"/>
    <property type="match status" value="2"/>
</dbReference>
<dbReference type="AlphaFoldDB" id="A0A8J7KFA1"/>
<gene>
    <name evidence="11" type="ORF">INR99_11585</name>
</gene>
<evidence type="ECO:0000256" key="2">
    <source>
        <dbReference type="ARBA" id="ARBA00004613"/>
    </source>
</evidence>
<keyword evidence="4" id="KW-0964">Secreted</keyword>
<dbReference type="SUPFAM" id="SSF51120">
    <property type="entry name" value="beta-Roll"/>
    <property type="match status" value="2"/>
</dbReference>
<dbReference type="InterPro" id="IPR013858">
    <property type="entry name" value="Peptidase_M10B_C"/>
</dbReference>
<keyword evidence="8" id="KW-0378">Hydrolase</keyword>
<dbReference type="InterPro" id="IPR001343">
    <property type="entry name" value="Hemolysn_Ca-bd"/>
</dbReference>
<dbReference type="InterPro" id="IPR011049">
    <property type="entry name" value="Serralysin-like_metalloprot_C"/>
</dbReference>
<dbReference type="RefSeq" id="WP_194116505.1">
    <property type="nucleotide sequence ID" value="NZ_JADFUA010000006.1"/>
</dbReference>
<reference evidence="11 12" key="1">
    <citation type="submission" date="2020-10" db="EMBL/GenBank/DDBJ databases">
        <title>The genome sequence of Chitinilyticum litopenaei 4Y14.</title>
        <authorList>
            <person name="Liu Y."/>
        </authorList>
    </citation>
    <scope>NUCLEOTIDE SEQUENCE [LARGE SCALE GENOMIC DNA]</scope>
    <source>
        <strain evidence="11 12">4Y14</strain>
    </source>
</reference>
<dbReference type="Gene3D" id="2.150.10.10">
    <property type="entry name" value="Serralysin-like metalloprotease, C-terminal"/>
    <property type="match status" value="1"/>
</dbReference>
<evidence type="ECO:0000313" key="11">
    <source>
        <dbReference type="EMBL" id="MBE9609984.1"/>
    </source>
</evidence>
<evidence type="ECO:0000259" key="10">
    <source>
        <dbReference type="SMART" id="SM00235"/>
    </source>
</evidence>
<comment type="caution">
    <text evidence="11">The sequence shown here is derived from an EMBL/GenBank/DDBJ whole genome shotgun (WGS) entry which is preliminary data.</text>
</comment>
<dbReference type="InterPro" id="IPR024079">
    <property type="entry name" value="MetalloPept_cat_dom_sf"/>
</dbReference>
<comment type="similarity">
    <text evidence="3">Belongs to the peptidase M10B family.</text>
</comment>
<dbReference type="InterPro" id="IPR001818">
    <property type="entry name" value="Pept_M10_metallopeptidase"/>
</dbReference>
<dbReference type="InterPro" id="IPR034033">
    <property type="entry name" value="Serralysin-like"/>
</dbReference>
<evidence type="ECO:0000256" key="7">
    <source>
        <dbReference type="ARBA" id="ARBA00022737"/>
    </source>
</evidence>
<keyword evidence="12" id="KW-1185">Reference proteome</keyword>
<dbReference type="Gene3D" id="3.40.390.10">
    <property type="entry name" value="Collagenase (Catalytic Domain)"/>
    <property type="match status" value="1"/>
</dbReference>
<evidence type="ECO:0000256" key="9">
    <source>
        <dbReference type="ARBA" id="ARBA00022833"/>
    </source>
</evidence>
<organism evidence="11 12">
    <name type="scientific">Chitinilyticum piscinae</name>
    <dbReference type="NCBI Taxonomy" id="2866724"/>
    <lineage>
        <taxon>Bacteria</taxon>
        <taxon>Pseudomonadati</taxon>
        <taxon>Pseudomonadota</taxon>
        <taxon>Betaproteobacteria</taxon>
        <taxon>Neisseriales</taxon>
        <taxon>Chitinibacteraceae</taxon>
        <taxon>Chitinilyticum</taxon>
    </lineage>
</organism>
<dbReference type="EMBL" id="JADFUA010000006">
    <property type="protein sequence ID" value="MBE9609984.1"/>
    <property type="molecule type" value="Genomic_DNA"/>
</dbReference>
<dbReference type="PANTHER" id="PTHR38340:SF1">
    <property type="entry name" value="S-LAYER PROTEIN"/>
    <property type="match status" value="1"/>
</dbReference>
<dbReference type="Proteomes" id="UP000604481">
    <property type="component" value="Unassembled WGS sequence"/>
</dbReference>
<evidence type="ECO:0000256" key="4">
    <source>
        <dbReference type="ARBA" id="ARBA00022525"/>
    </source>
</evidence>
<dbReference type="GO" id="GO:0005509">
    <property type="term" value="F:calcium ion binding"/>
    <property type="evidence" value="ECO:0007669"/>
    <property type="project" value="InterPro"/>
</dbReference>
<keyword evidence="5" id="KW-0645">Protease</keyword>
<dbReference type="GO" id="GO:0006508">
    <property type="term" value="P:proteolysis"/>
    <property type="evidence" value="ECO:0007669"/>
    <property type="project" value="UniProtKB-KW"/>
</dbReference>
<comment type="subcellular location">
    <subcellularLocation>
        <location evidence="2">Secreted</location>
    </subcellularLocation>
</comment>
<dbReference type="GO" id="GO:0031012">
    <property type="term" value="C:extracellular matrix"/>
    <property type="evidence" value="ECO:0007669"/>
    <property type="project" value="InterPro"/>
</dbReference>
<evidence type="ECO:0000256" key="1">
    <source>
        <dbReference type="ARBA" id="ARBA00001913"/>
    </source>
</evidence>
<dbReference type="GO" id="GO:0004222">
    <property type="term" value="F:metalloendopeptidase activity"/>
    <property type="evidence" value="ECO:0007669"/>
    <property type="project" value="InterPro"/>
</dbReference>
<dbReference type="PROSITE" id="PS00330">
    <property type="entry name" value="HEMOLYSIN_CALCIUM"/>
    <property type="match status" value="1"/>
</dbReference>